<dbReference type="InterPro" id="IPR000905">
    <property type="entry name" value="Gcp-like_dom"/>
</dbReference>
<dbReference type="Gene3D" id="3.30.420.40">
    <property type="match status" value="2"/>
</dbReference>
<dbReference type="GO" id="GO:0002949">
    <property type="term" value="P:tRNA threonylcarbamoyladenosine modification"/>
    <property type="evidence" value="ECO:0007669"/>
    <property type="project" value="InterPro"/>
</dbReference>
<dbReference type="NCBIfam" id="TIGR03725">
    <property type="entry name" value="T6A_YeaZ"/>
    <property type="match status" value="1"/>
</dbReference>
<keyword evidence="2" id="KW-0012">Acyltransferase</keyword>
<dbReference type="InterPro" id="IPR043129">
    <property type="entry name" value="ATPase_NBD"/>
</dbReference>
<sequence>MILALDTSAAVAVSLLDGDDVRASRTEHAPRGHAELLSGLIRDCMEEAGCARGDIGSIVVGTGPAPFTGLRVGLVTARTLGFAWGVPVHGTCSLDAIGAALADQVELTVVSDARRKELYWATYREGERVAGPDVAHPADVPVVGALAGPGAGLYPEALPGGTVVDVDPAWLARVVARRLAAGETDLPTEPLYLRRPDVHGIPGA</sequence>
<dbReference type="SUPFAM" id="SSF53067">
    <property type="entry name" value="Actin-like ATPase domain"/>
    <property type="match status" value="2"/>
</dbReference>
<dbReference type="EMBL" id="CP134880">
    <property type="protein sequence ID" value="WNM26841.1"/>
    <property type="molecule type" value="Genomic_DNA"/>
</dbReference>
<accession>A0AA96F9U9</accession>
<dbReference type="RefSeq" id="WP_313542755.1">
    <property type="nucleotide sequence ID" value="NZ_CP134880.1"/>
</dbReference>
<dbReference type="GO" id="GO:0061711">
    <property type="term" value="F:tRNA N(6)-L-threonylcarbamoyladenine synthase activity"/>
    <property type="evidence" value="ECO:0007669"/>
    <property type="project" value="UniProtKB-EC"/>
</dbReference>
<dbReference type="Pfam" id="PF00814">
    <property type="entry name" value="TsaD"/>
    <property type="match status" value="1"/>
</dbReference>
<dbReference type="Proteomes" id="UP001303408">
    <property type="component" value="Chromosome"/>
</dbReference>
<evidence type="ECO:0000313" key="2">
    <source>
        <dbReference type="EMBL" id="WNM26841.1"/>
    </source>
</evidence>
<organism evidence="2">
    <name type="scientific">Demequina capsici</name>
    <dbReference type="NCBI Taxonomy" id="3075620"/>
    <lineage>
        <taxon>Bacteria</taxon>
        <taxon>Bacillati</taxon>
        <taxon>Actinomycetota</taxon>
        <taxon>Actinomycetes</taxon>
        <taxon>Micrococcales</taxon>
        <taxon>Demequinaceae</taxon>
        <taxon>Demequina</taxon>
    </lineage>
</organism>
<dbReference type="EC" id="2.3.1.234" evidence="2"/>
<dbReference type="AlphaFoldDB" id="A0AA96F9U9"/>
<dbReference type="KEGG" id="dcp:RN607_11625"/>
<dbReference type="InterPro" id="IPR022496">
    <property type="entry name" value="T6A_TsaB"/>
</dbReference>
<keyword evidence="2" id="KW-0808">Transferase</keyword>
<proteinExistence type="predicted"/>
<protein>
    <submittedName>
        <fullName evidence="2">tRNA (Adenosine(37)-N6)-threonylcarbamoyltransferase complex dimerization subunit type 1 TsaB</fullName>
        <ecNumber evidence="2">2.3.1.234</ecNumber>
    </submittedName>
</protein>
<name>A0AA96F9U9_9MICO</name>
<reference evidence="2" key="1">
    <citation type="submission" date="2023-09" db="EMBL/GenBank/DDBJ databases">
        <title>Demequina sp. a novel bacteria isolated from Capsicum annuum.</title>
        <authorList>
            <person name="Humaira Z."/>
            <person name="Lee J."/>
            <person name="Cho D."/>
        </authorList>
    </citation>
    <scope>NUCLEOTIDE SEQUENCE</scope>
    <source>
        <strain evidence="2">PMTSA13</strain>
    </source>
</reference>
<feature type="domain" description="Gcp-like" evidence="1">
    <location>
        <begin position="27"/>
        <end position="140"/>
    </location>
</feature>
<gene>
    <name evidence="2" type="primary">tsaB</name>
    <name evidence="2" type="ORF">RN607_11625</name>
</gene>
<evidence type="ECO:0000259" key="1">
    <source>
        <dbReference type="Pfam" id="PF00814"/>
    </source>
</evidence>